<dbReference type="EMBL" id="CP042467">
    <property type="protein sequence ID" value="QED29436.1"/>
    <property type="molecule type" value="Genomic_DNA"/>
</dbReference>
<keyword evidence="4" id="KW-0378">Hydrolase</keyword>
<dbReference type="KEGG" id="bbae:FRD01_19790"/>
<feature type="domain" description="Serine aminopeptidase S33" evidence="3">
    <location>
        <begin position="20"/>
        <end position="242"/>
    </location>
</feature>
<dbReference type="Pfam" id="PF12146">
    <property type="entry name" value="Hydrolase_4"/>
    <property type="match status" value="1"/>
</dbReference>
<feature type="binding site" evidence="2">
    <location>
        <position position="100"/>
    </location>
    <ligand>
        <name>substrate</name>
    </ligand>
</feature>
<protein>
    <submittedName>
        <fullName evidence="4">Alpha/beta fold hydrolase</fullName>
    </submittedName>
</protein>
<accession>A0A5B8Y0H2</accession>
<dbReference type="InterPro" id="IPR051044">
    <property type="entry name" value="MAG_DAG_Lipase"/>
</dbReference>
<dbReference type="SUPFAM" id="SSF53474">
    <property type="entry name" value="alpha/beta-Hydrolases"/>
    <property type="match status" value="1"/>
</dbReference>
<reference evidence="4 5" key="1">
    <citation type="submission" date="2019-08" db="EMBL/GenBank/DDBJ databases">
        <authorList>
            <person name="Liang Q."/>
        </authorList>
    </citation>
    <scope>NUCLEOTIDE SEQUENCE [LARGE SCALE GENOMIC DNA]</scope>
    <source>
        <strain evidence="4 5">V1718</strain>
    </source>
</reference>
<dbReference type="AlphaFoldDB" id="A0A5B8Y0H2"/>
<dbReference type="GO" id="GO:0052689">
    <property type="term" value="F:carboxylic ester hydrolase activity"/>
    <property type="evidence" value="ECO:0007669"/>
    <property type="project" value="InterPro"/>
</dbReference>
<feature type="active site" description="Charge relay system" evidence="1">
    <location>
        <position position="207"/>
    </location>
</feature>
<organism evidence="4 5">
    <name type="scientific">Microvenator marinus</name>
    <dbReference type="NCBI Taxonomy" id="2600177"/>
    <lineage>
        <taxon>Bacteria</taxon>
        <taxon>Deltaproteobacteria</taxon>
        <taxon>Bradymonadales</taxon>
        <taxon>Microvenatoraceae</taxon>
        <taxon>Microvenator</taxon>
    </lineage>
</organism>
<dbReference type="RefSeq" id="WP_146962669.1">
    <property type="nucleotide sequence ID" value="NZ_CP042467.1"/>
</dbReference>
<evidence type="ECO:0000313" key="4">
    <source>
        <dbReference type="EMBL" id="QED29436.1"/>
    </source>
</evidence>
<name>A0A5B8Y0H2_9DELT</name>
<dbReference type="Gene3D" id="3.40.50.1820">
    <property type="entry name" value="alpha/beta hydrolase"/>
    <property type="match status" value="1"/>
</dbReference>
<evidence type="ECO:0000313" key="5">
    <source>
        <dbReference type="Proteomes" id="UP000321595"/>
    </source>
</evidence>
<dbReference type="PANTHER" id="PTHR11614">
    <property type="entry name" value="PHOSPHOLIPASE-RELATED"/>
    <property type="match status" value="1"/>
</dbReference>
<feature type="binding site" evidence="2">
    <location>
        <position position="31"/>
    </location>
    <ligand>
        <name>substrate</name>
    </ligand>
</feature>
<dbReference type="Proteomes" id="UP000321595">
    <property type="component" value="Chromosome"/>
</dbReference>
<gene>
    <name evidence="4" type="ORF">FRD01_19790</name>
</gene>
<evidence type="ECO:0000259" key="3">
    <source>
        <dbReference type="Pfam" id="PF12146"/>
    </source>
</evidence>
<dbReference type="PIRSF" id="PIRSF017388">
    <property type="entry name" value="Esterase_lipase"/>
    <property type="match status" value="1"/>
</dbReference>
<dbReference type="InterPro" id="IPR012354">
    <property type="entry name" value="Esterase_lipase"/>
</dbReference>
<evidence type="ECO:0000256" key="1">
    <source>
        <dbReference type="PIRSR" id="PIRSR017388-1"/>
    </source>
</evidence>
<dbReference type="OrthoDB" id="9786110at2"/>
<evidence type="ECO:0000256" key="2">
    <source>
        <dbReference type="PIRSR" id="PIRSR017388-2"/>
    </source>
</evidence>
<dbReference type="InterPro" id="IPR022742">
    <property type="entry name" value="Hydrolase_4"/>
</dbReference>
<dbReference type="InterPro" id="IPR029058">
    <property type="entry name" value="AB_hydrolase_fold"/>
</dbReference>
<feature type="active site" description="Charge relay system" evidence="1">
    <location>
        <position position="237"/>
    </location>
</feature>
<sequence>MPEFSWVERHAFEFRQTDSKPNTCFVLLHGFAGSPAEMRPLGEALFAKGYDAVGPALLGHGINPEALNLVHWQDWVEAARDFLHEERERYPTVVLIGLSMGALVSSIIVSSSEPQELPDALVLLAPALKARDERLKWARWMKYVLPWFPETVRPQAGLTSKDGWKRLWHYEKRPVHALAELYYIQEFAKTILSKVHKPVLVVHGMKDLTVPESSARDVYEGLASRQKEILWLEKSGHCLTADVELDLLVSEIIEFLGRALPSIEK</sequence>
<feature type="active site" description="Nucleophile" evidence="1">
    <location>
        <position position="99"/>
    </location>
</feature>
<keyword evidence="5" id="KW-1185">Reference proteome</keyword>
<proteinExistence type="predicted"/>